<organism evidence="2 3">
    <name type="scientific">Rubroshorea leprosula</name>
    <dbReference type="NCBI Taxonomy" id="152421"/>
    <lineage>
        <taxon>Eukaryota</taxon>
        <taxon>Viridiplantae</taxon>
        <taxon>Streptophyta</taxon>
        <taxon>Embryophyta</taxon>
        <taxon>Tracheophyta</taxon>
        <taxon>Spermatophyta</taxon>
        <taxon>Magnoliopsida</taxon>
        <taxon>eudicotyledons</taxon>
        <taxon>Gunneridae</taxon>
        <taxon>Pentapetalae</taxon>
        <taxon>rosids</taxon>
        <taxon>malvids</taxon>
        <taxon>Malvales</taxon>
        <taxon>Dipterocarpaceae</taxon>
        <taxon>Rubroshorea</taxon>
    </lineage>
</organism>
<proteinExistence type="predicted"/>
<protein>
    <recommendedName>
        <fullName evidence="1">Reverse transcriptase Ty1/copia-type domain-containing protein</fullName>
    </recommendedName>
</protein>
<dbReference type="EMBL" id="BPVZ01000007">
    <property type="protein sequence ID" value="GKU93723.1"/>
    <property type="molecule type" value="Genomic_DNA"/>
</dbReference>
<accession>A0AAV5HY77</accession>
<dbReference type="Pfam" id="PF07727">
    <property type="entry name" value="RVT_2"/>
    <property type="match status" value="1"/>
</dbReference>
<dbReference type="Proteomes" id="UP001054252">
    <property type="component" value="Unassembled WGS sequence"/>
</dbReference>
<evidence type="ECO:0000313" key="2">
    <source>
        <dbReference type="EMBL" id="GKU93723.1"/>
    </source>
</evidence>
<feature type="domain" description="Reverse transcriptase Ty1/copia-type" evidence="1">
    <location>
        <begin position="108"/>
        <end position="287"/>
    </location>
</feature>
<name>A0AAV5HY77_9ROSI</name>
<evidence type="ECO:0000313" key="3">
    <source>
        <dbReference type="Proteomes" id="UP001054252"/>
    </source>
</evidence>
<sequence length="508" mass="57720">MSQFVDPDQVTLQSANSGTLYPLSNHLSYNSFSPNQKAYLAAITSLDEPKTFTQAVKSEHWQEAMRKEITALEQNETWTLERLPLGKRAIDSKWVYKIKYNQDGMLVTVRVLLAVASIKHWELHQLDVNNSFLQGDLHEEVYMKIPQGFLTKNEHRVCKLHKSLYGLKQASRNWFEKLTNSLQAAGFKQSYADYSLFTPTKGKSFVAVLIYVNDIIIIGNDSTKIKALKQYLHTKFSIKDLGPLKYVLGIEVARTSEGIVLSQRKYALDILTETGMIGAKPSLFPMEQHHSLAIASSPPASDPSQYRRLVGRLLYLTITRPDLSYLIGILSQFMQEPKQEHFDAAMRVLRYVKSSPDWAGCPATRRSTTGFFICLGNSLVSWKSKKQVTVSRSSAEAEYRAMAATASELSWLKTLLCDLQVSHSKPMTLYCDNRAALHIANNPVFHERTKHIEIDCHFVRERIQRKDILTAHISSQEQPADIFTKALGRDRFLHLLCKLGIRDLHSPT</sequence>
<gene>
    <name evidence="2" type="ORF">SLEP1_g7291</name>
</gene>
<dbReference type="InterPro" id="IPR043502">
    <property type="entry name" value="DNA/RNA_pol_sf"/>
</dbReference>
<reference evidence="2 3" key="1">
    <citation type="journal article" date="2021" name="Commun. Biol.">
        <title>The genome of Shorea leprosula (Dipterocarpaceae) highlights the ecological relevance of drought in aseasonal tropical rainforests.</title>
        <authorList>
            <person name="Ng K.K.S."/>
            <person name="Kobayashi M.J."/>
            <person name="Fawcett J.A."/>
            <person name="Hatakeyama M."/>
            <person name="Paape T."/>
            <person name="Ng C.H."/>
            <person name="Ang C.C."/>
            <person name="Tnah L.H."/>
            <person name="Lee C.T."/>
            <person name="Nishiyama T."/>
            <person name="Sese J."/>
            <person name="O'Brien M.J."/>
            <person name="Copetti D."/>
            <person name="Mohd Noor M.I."/>
            <person name="Ong R.C."/>
            <person name="Putra M."/>
            <person name="Sireger I.Z."/>
            <person name="Indrioko S."/>
            <person name="Kosugi Y."/>
            <person name="Izuno A."/>
            <person name="Isagi Y."/>
            <person name="Lee S.L."/>
            <person name="Shimizu K.K."/>
        </authorList>
    </citation>
    <scope>NUCLEOTIDE SEQUENCE [LARGE SCALE GENOMIC DNA]</scope>
    <source>
        <strain evidence="2">214</strain>
    </source>
</reference>
<evidence type="ECO:0000259" key="1">
    <source>
        <dbReference type="Pfam" id="PF07727"/>
    </source>
</evidence>
<dbReference type="CDD" id="cd09272">
    <property type="entry name" value="RNase_HI_RT_Ty1"/>
    <property type="match status" value="1"/>
</dbReference>
<dbReference type="PANTHER" id="PTHR11439">
    <property type="entry name" value="GAG-POL-RELATED RETROTRANSPOSON"/>
    <property type="match status" value="1"/>
</dbReference>
<dbReference type="SUPFAM" id="SSF56672">
    <property type="entry name" value="DNA/RNA polymerases"/>
    <property type="match status" value="1"/>
</dbReference>
<comment type="caution">
    <text evidence="2">The sequence shown here is derived from an EMBL/GenBank/DDBJ whole genome shotgun (WGS) entry which is preliminary data.</text>
</comment>
<dbReference type="AlphaFoldDB" id="A0AAV5HY77"/>
<dbReference type="PANTHER" id="PTHR11439:SF470">
    <property type="entry name" value="CYSTEINE-RICH RLK (RECEPTOR-LIKE PROTEIN KINASE) 8"/>
    <property type="match status" value="1"/>
</dbReference>
<dbReference type="InterPro" id="IPR013103">
    <property type="entry name" value="RVT_2"/>
</dbReference>
<keyword evidence="3" id="KW-1185">Reference proteome</keyword>